<name>A0ABT5LHY4_9GAMM</name>
<dbReference type="Proteomes" id="UP001217178">
    <property type="component" value="Unassembled WGS sequence"/>
</dbReference>
<dbReference type="RefSeq" id="WP_273556002.1">
    <property type="nucleotide sequence ID" value="NZ_JAQRFI010000044.1"/>
</dbReference>
<dbReference type="EMBL" id="JAQRFI010000044">
    <property type="protein sequence ID" value="MDC9590726.1"/>
    <property type="molecule type" value="Genomic_DNA"/>
</dbReference>
<feature type="chain" id="PRO_5045604221" evidence="1">
    <location>
        <begin position="24"/>
        <end position="149"/>
    </location>
</feature>
<sequence length="149" mass="17394">MMKKLFVIILTIFCVAFGSLSHANSMDVPDKKACKHRVVNQLRSFQGKVYHFGNQTFKLDRKGMKHILERHHPCFWNGSIKKTQSFFSSEMTVNEIVNAIESIMQKNRAVLIKKGIFFFKINGKYKGHWYTVGFKRGRIGQFYPKLDLD</sequence>
<evidence type="ECO:0000256" key="1">
    <source>
        <dbReference type="SAM" id="SignalP"/>
    </source>
</evidence>
<keyword evidence="3" id="KW-1185">Reference proteome</keyword>
<feature type="signal peptide" evidence="1">
    <location>
        <begin position="1"/>
        <end position="23"/>
    </location>
</feature>
<organism evidence="2 3">
    <name type="scientific">Xenorhabdus yunnanensis</name>
    <dbReference type="NCBI Taxonomy" id="3025878"/>
    <lineage>
        <taxon>Bacteria</taxon>
        <taxon>Pseudomonadati</taxon>
        <taxon>Pseudomonadota</taxon>
        <taxon>Gammaproteobacteria</taxon>
        <taxon>Enterobacterales</taxon>
        <taxon>Morganellaceae</taxon>
        <taxon>Xenorhabdus</taxon>
    </lineage>
</organism>
<protein>
    <submittedName>
        <fullName evidence="2">EndoU domain-containing protein</fullName>
    </submittedName>
</protein>
<evidence type="ECO:0000313" key="3">
    <source>
        <dbReference type="Proteomes" id="UP001217178"/>
    </source>
</evidence>
<gene>
    <name evidence="2" type="ORF">PSI23_15890</name>
</gene>
<keyword evidence="1" id="KW-0732">Signal</keyword>
<accession>A0ABT5LHY4</accession>
<evidence type="ECO:0000313" key="2">
    <source>
        <dbReference type="EMBL" id="MDC9590726.1"/>
    </source>
</evidence>
<reference evidence="2 3" key="1">
    <citation type="submission" date="2023-02" db="EMBL/GenBank/DDBJ databases">
        <title>Entomopathogenic bacteria.</title>
        <authorList>
            <person name="Machado R.A."/>
        </authorList>
    </citation>
    <scope>NUCLEOTIDE SEQUENCE [LARGE SCALE GENOMIC DNA]</scope>
    <source>
        <strain evidence="2 3">XENO-10</strain>
    </source>
</reference>
<proteinExistence type="predicted"/>
<comment type="caution">
    <text evidence="2">The sequence shown here is derived from an EMBL/GenBank/DDBJ whole genome shotgun (WGS) entry which is preliminary data.</text>
</comment>